<accession>A0AAW2BGC8</accession>
<protein>
    <submittedName>
        <fullName evidence="1">Uncharacterized protein</fullName>
    </submittedName>
</protein>
<dbReference type="EMBL" id="JAZDWU010000012">
    <property type="protein sequence ID" value="KAK9985059.1"/>
    <property type="molecule type" value="Genomic_DNA"/>
</dbReference>
<evidence type="ECO:0000313" key="1">
    <source>
        <dbReference type="EMBL" id="KAK9985059.1"/>
    </source>
</evidence>
<proteinExistence type="predicted"/>
<dbReference type="Proteomes" id="UP001459277">
    <property type="component" value="Unassembled WGS sequence"/>
</dbReference>
<dbReference type="AlphaFoldDB" id="A0AAW2BGC8"/>
<evidence type="ECO:0000313" key="2">
    <source>
        <dbReference type="Proteomes" id="UP001459277"/>
    </source>
</evidence>
<gene>
    <name evidence="1" type="ORF">SO802_034584</name>
</gene>
<organism evidence="1 2">
    <name type="scientific">Lithocarpus litseifolius</name>
    <dbReference type="NCBI Taxonomy" id="425828"/>
    <lineage>
        <taxon>Eukaryota</taxon>
        <taxon>Viridiplantae</taxon>
        <taxon>Streptophyta</taxon>
        <taxon>Embryophyta</taxon>
        <taxon>Tracheophyta</taxon>
        <taxon>Spermatophyta</taxon>
        <taxon>Magnoliopsida</taxon>
        <taxon>eudicotyledons</taxon>
        <taxon>Gunneridae</taxon>
        <taxon>Pentapetalae</taxon>
        <taxon>rosids</taxon>
        <taxon>fabids</taxon>
        <taxon>Fagales</taxon>
        <taxon>Fagaceae</taxon>
        <taxon>Lithocarpus</taxon>
    </lineage>
</organism>
<keyword evidence="2" id="KW-1185">Reference proteome</keyword>
<name>A0AAW2BGC8_9ROSI</name>
<reference evidence="1 2" key="1">
    <citation type="submission" date="2024-01" db="EMBL/GenBank/DDBJ databases">
        <title>A telomere-to-telomere, gap-free genome of sweet tea (Lithocarpus litseifolius).</title>
        <authorList>
            <person name="Zhou J."/>
        </authorList>
    </citation>
    <scope>NUCLEOTIDE SEQUENCE [LARGE SCALE GENOMIC DNA]</scope>
    <source>
        <strain evidence="1">Zhou-2022a</strain>
        <tissue evidence="1">Leaf</tissue>
    </source>
</reference>
<dbReference type="PANTHER" id="PTHR33144">
    <property type="entry name" value="OS10G0409366 PROTEIN-RELATED"/>
    <property type="match status" value="1"/>
</dbReference>
<dbReference type="PANTHER" id="PTHR33144:SF46">
    <property type="entry name" value="OS04G0610000 PROTEIN"/>
    <property type="match status" value="1"/>
</dbReference>
<sequence>MGGFVYTDDYQQTPAVKNRLKRRDLTRLADIWALYGEYKIPLTLNDEGQLIGLDGGAFVRWLRTFYENGLLCLLMLVGWPSVPEKFKQDCWIEIEKRYLIDPDIVVLPDQMEWAMHQLEVLRRNRKTKLKKDHYKRGMTKEQVLANKLSTVDKVQWTEMVNYWFLDKTMLLCLLYEILFIMYAKTNEILVERTDVYLKVYSRKDGAANRMEELLTQEGMRLQGELGNGILWSKDDAYALVFGLERPGRVRGVGFGITPSGRSATNLSQFTSTPSSLSRTSQRISELETSLREKLAHVQEQLS</sequence>
<comment type="caution">
    <text evidence="1">The sequence shown here is derived from an EMBL/GenBank/DDBJ whole genome shotgun (WGS) entry which is preliminary data.</text>
</comment>